<dbReference type="OrthoDB" id="1448121at2"/>
<dbReference type="STRING" id="228957.SAMN04488008_101656"/>
<organism evidence="2 3">
    <name type="scientific">Maribacter orientalis</name>
    <dbReference type="NCBI Taxonomy" id="228957"/>
    <lineage>
        <taxon>Bacteria</taxon>
        <taxon>Pseudomonadati</taxon>
        <taxon>Bacteroidota</taxon>
        <taxon>Flavobacteriia</taxon>
        <taxon>Flavobacteriales</taxon>
        <taxon>Flavobacteriaceae</taxon>
        <taxon>Maribacter</taxon>
    </lineage>
</organism>
<evidence type="ECO:0000313" key="3">
    <source>
        <dbReference type="Proteomes" id="UP000198990"/>
    </source>
</evidence>
<feature type="chain" id="PRO_5011599368" description="DUF4251 domain-containing protein" evidence="1">
    <location>
        <begin position="22"/>
        <end position="182"/>
    </location>
</feature>
<dbReference type="AlphaFoldDB" id="A0A1H7HSL4"/>
<feature type="signal peptide" evidence="1">
    <location>
        <begin position="1"/>
        <end position="21"/>
    </location>
</feature>
<dbReference type="Gene3D" id="2.40.128.410">
    <property type="match status" value="1"/>
</dbReference>
<keyword evidence="3" id="KW-1185">Reference proteome</keyword>
<evidence type="ECO:0008006" key="4">
    <source>
        <dbReference type="Google" id="ProtNLM"/>
    </source>
</evidence>
<dbReference type="InterPro" id="IPR025347">
    <property type="entry name" value="DUF4251"/>
</dbReference>
<reference evidence="3" key="1">
    <citation type="submission" date="2016-10" db="EMBL/GenBank/DDBJ databases">
        <authorList>
            <person name="Varghese N."/>
            <person name="Submissions S."/>
        </authorList>
    </citation>
    <scope>NUCLEOTIDE SEQUENCE [LARGE SCALE GENOMIC DNA]</scope>
    <source>
        <strain evidence="3">DSM 16471</strain>
    </source>
</reference>
<dbReference type="PROSITE" id="PS51257">
    <property type="entry name" value="PROKAR_LIPOPROTEIN"/>
    <property type="match status" value="1"/>
</dbReference>
<protein>
    <recommendedName>
        <fullName evidence="4">DUF4251 domain-containing protein</fullName>
    </recommendedName>
</protein>
<proteinExistence type="predicted"/>
<dbReference type="RefSeq" id="WP_091619754.1">
    <property type="nucleotide sequence ID" value="NZ_FNZN01000001.1"/>
</dbReference>
<dbReference type="Proteomes" id="UP000198990">
    <property type="component" value="Unassembled WGS sequence"/>
</dbReference>
<accession>A0A1H7HSL4</accession>
<dbReference type="Pfam" id="PF14059">
    <property type="entry name" value="DUF4251"/>
    <property type="match status" value="1"/>
</dbReference>
<keyword evidence="1" id="KW-0732">Signal</keyword>
<sequence>MKTIVASFVVLSILFSCSSTKNSISDTHPIHSLISSRSFEFTADWANPMVTQSMNAIANSGLIPPGSTISRINLAGNPNYLKVFGDSVSANLPYYGERQFGGGYGSATGIEFNGIPEDYKQTFDTDNGKYTVSFNISDKSDRYYVIMAIFPSKSTTVVVSLNNRNSIRYEGAIEALESNIKQ</sequence>
<name>A0A1H7HSL4_9FLAO</name>
<evidence type="ECO:0000313" key="2">
    <source>
        <dbReference type="EMBL" id="SEK53239.1"/>
    </source>
</evidence>
<dbReference type="EMBL" id="FNZN01000001">
    <property type="protein sequence ID" value="SEK53239.1"/>
    <property type="molecule type" value="Genomic_DNA"/>
</dbReference>
<evidence type="ECO:0000256" key="1">
    <source>
        <dbReference type="SAM" id="SignalP"/>
    </source>
</evidence>
<gene>
    <name evidence="2" type="ORF">SAMN04488008_101656</name>
</gene>